<accession>A0A6A6HGZ0</accession>
<dbReference type="EMBL" id="ML991783">
    <property type="protein sequence ID" value="KAF2236803.1"/>
    <property type="molecule type" value="Genomic_DNA"/>
</dbReference>
<sequence>MWMDCTSQEHICDANCADILCFKGLRVLQRDNTNRSGKNTKSGAGLQPFAGDADKIKRRGIPQPPPGFTSAEENTYEGTAQGGAYTHITAARPEEQNVQKNNIQASYRAADPPIAQKKWFYRNFKNFGNSAPHCAALMQNPPDKSICDKRTETDGFDPKDYTVELDDPNASGFKTFHLLWSGAKSPKKRADENEIEADDED</sequence>
<name>A0A6A6HGZ0_VIRVR</name>
<feature type="region of interest" description="Disordered" evidence="1">
    <location>
        <begin position="32"/>
        <end position="74"/>
    </location>
</feature>
<gene>
    <name evidence="2" type="ORF">EV356DRAFT_497715</name>
</gene>
<protein>
    <submittedName>
        <fullName evidence="2">Uncharacterized protein</fullName>
    </submittedName>
</protein>
<proteinExistence type="predicted"/>
<reference evidence="2" key="1">
    <citation type="journal article" date="2020" name="Stud. Mycol.">
        <title>101 Dothideomycetes genomes: a test case for predicting lifestyles and emergence of pathogens.</title>
        <authorList>
            <person name="Haridas S."/>
            <person name="Albert R."/>
            <person name="Binder M."/>
            <person name="Bloem J."/>
            <person name="Labutti K."/>
            <person name="Salamov A."/>
            <person name="Andreopoulos B."/>
            <person name="Baker S."/>
            <person name="Barry K."/>
            <person name="Bills G."/>
            <person name="Bluhm B."/>
            <person name="Cannon C."/>
            <person name="Castanera R."/>
            <person name="Culley D."/>
            <person name="Daum C."/>
            <person name="Ezra D."/>
            <person name="Gonzalez J."/>
            <person name="Henrissat B."/>
            <person name="Kuo A."/>
            <person name="Liang C."/>
            <person name="Lipzen A."/>
            <person name="Lutzoni F."/>
            <person name="Magnuson J."/>
            <person name="Mondo S."/>
            <person name="Nolan M."/>
            <person name="Ohm R."/>
            <person name="Pangilinan J."/>
            <person name="Park H.-J."/>
            <person name="Ramirez L."/>
            <person name="Alfaro M."/>
            <person name="Sun H."/>
            <person name="Tritt A."/>
            <person name="Yoshinaga Y."/>
            <person name="Zwiers L.-H."/>
            <person name="Turgeon B."/>
            <person name="Goodwin S."/>
            <person name="Spatafora J."/>
            <person name="Crous P."/>
            <person name="Grigoriev I."/>
        </authorList>
    </citation>
    <scope>NUCLEOTIDE SEQUENCE</scope>
    <source>
        <strain evidence="2">Tuck. ex Michener</strain>
    </source>
</reference>
<evidence type="ECO:0000313" key="3">
    <source>
        <dbReference type="Proteomes" id="UP000800092"/>
    </source>
</evidence>
<evidence type="ECO:0000313" key="2">
    <source>
        <dbReference type="EMBL" id="KAF2236803.1"/>
    </source>
</evidence>
<evidence type="ECO:0000256" key="1">
    <source>
        <dbReference type="SAM" id="MobiDB-lite"/>
    </source>
</evidence>
<dbReference type="Proteomes" id="UP000800092">
    <property type="component" value="Unassembled WGS sequence"/>
</dbReference>
<dbReference type="AlphaFoldDB" id="A0A6A6HGZ0"/>
<organism evidence="2 3">
    <name type="scientific">Viridothelium virens</name>
    <name type="common">Speckled blister lichen</name>
    <name type="synonym">Trypethelium virens</name>
    <dbReference type="NCBI Taxonomy" id="1048519"/>
    <lineage>
        <taxon>Eukaryota</taxon>
        <taxon>Fungi</taxon>
        <taxon>Dikarya</taxon>
        <taxon>Ascomycota</taxon>
        <taxon>Pezizomycotina</taxon>
        <taxon>Dothideomycetes</taxon>
        <taxon>Dothideomycetes incertae sedis</taxon>
        <taxon>Trypetheliales</taxon>
        <taxon>Trypetheliaceae</taxon>
        <taxon>Viridothelium</taxon>
    </lineage>
</organism>
<dbReference type="OrthoDB" id="2748312at2759"/>
<keyword evidence="3" id="KW-1185">Reference proteome</keyword>